<dbReference type="InterPro" id="IPR036527">
    <property type="entry name" value="SCP2_sterol-bd_dom_sf"/>
</dbReference>
<dbReference type="Proteomes" id="UP000324351">
    <property type="component" value="Unassembled WGS sequence"/>
</dbReference>
<evidence type="ECO:0000313" key="2">
    <source>
        <dbReference type="EMBL" id="KAA1429235.1"/>
    </source>
</evidence>
<dbReference type="SUPFAM" id="SSF55718">
    <property type="entry name" value="SCP-like"/>
    <property type="match status" value="1"/>
</dbReference>
<dbReference type="NCBIfam" id="TIGR03083">
    <property type="entry name" value="maleylpyruvate isomerase family mycothiol-dependent enzyme"/>
    <property type="match status" value="1"/>
</dbReference>
<dbReference type="GO" id="GO:0046872">
    <property type="term" value="F:metal ion binding"/>
    <property type="evidence" value="ECO:0007669"/>
    <property type="project" value="InterPro"/>
</dbReference>
<accession>A0A5B1M7J8</accession>
<keyword evidence="3" id="KW-1185">Reference proteome</keyword>
<dbReference type="EMBL" id="VUJW01000001">
    <property type="protein sequence ID" value="KAA1429235.1"/>
    <property type="molecule type" value="Genomic_DNA"/>
</dbReference>
<dbReference type="InterPro" id="IPR034660">
    <property type="entry name" value="DinB/YfiT-like"/>
</dbReference>
<dbReference type="InterPro" id="IPR024344">
    <property type="entry name" value="MDMPI_metal-binding"/>
</dbReference>
<dbReference type="AlphaFoldDB" id="A0A5B1M7J8"/>
<keyword evidence="2" id="KW-0670">Pyruvate</keyword>
<dbReference type="GO" id="GO:0016853">
    <property type="term" value="F:isomerase activity"/>
    <property type="evidence" value="ECO:0007669"/>
    <property type="project" value="UniProtKB-KW"/>
</dbReference>
<dbReference type="Gene3D" id="1.20.120.450">
    <property type="entry name" value="dinb family like domain"/>
    <property type="match status" value="1"/>
</dbReference>
<reference evidence="2 3" key="2">
    <citation type="submission" date="2019-09" db="EMBL/GenBank/DDBJ databases">
        <authorList>
            <person name="Jin C."/>
        </authorList>
    </citation>
    <scope>NUCLEOTIDE SEQUENCE [LARGE SCALE GENOMIC DNA]</scope>
    <source>
        <strain evidence="2 3">BN140041</strain>
    </source>
</reference>
<dbReference type="Pfam" id="PF11716">
    <property type="entry name" value="MDMPI_N"/>
    <property type="match status" value="1"/>
</dbReference>
<dbReference type="SUPFAM" id="SSF109854">
    <property type="entry name" value="DinB/YfiT-like putative metalloenzymes"/>
    <property type="match status" value="1"/>
</dbReference>
<sequence>MRESRGRSSEMSLRLCSRAPRMMSWSATNVPFLIGGRACRDPSNKCSPWYGGRTSRHTVHHDLTGRRQRPFRGRLRRRGGVGHDGRVTLPVAAATDRLLHTVDHLPDDDWAADSGCTGWSRAHVIAHVALNAEGLGGAVRGLLDGVPTLMYASNERRDADIATLAAAPPAQVRDRLRTSAAMLDAALADLPTLPDDATFERTPGGVRLSAHVVPLLRLREVEIHHADLLAGYTHADWPTETAVRFLEQDAGRYDGTPVVARATDVGRTFAFGSADVDSPVVTGSASALAWWATGRDPGGLLTSSTGTLPRMEGR</sequence>
<gene>
    <name evidence="2" type="ORF">F0U47_03320</name>
</gene>
<organism evidence="2 3">
    <name type="scientific">Nocardioides antri</name>
    <dbReference type="NCBI Taxonomy" id="2607659"/>
    <lineage>
        <taxon>Bacteria</taxon>
        <taxon>Bacillati</taxon>
        <taxon>Actinomycetota</taxon>
        <taxon>Actinomycetes</taxon>
        <taxon>Propionibacteriales</taxon>
        <taxon>Nocardioidaceae</taxon>
        <taxon>Nocardioides</taxon>
    </lineage>
</organism>
<keyword evidence="2" id="KW-0413">Isomerase</keyword>
<protein>
    <submittedName>
        <fullName evidence="2">Maleylpyruvate isomerase family mycothiol-dependent enzyme</fullName>
    </submittedName>
</protein>
<feature type="domain" description="Mycothiol-dependent maleylpyruvate isomerase metal-binding" evidence="1">
    <location>
        <begin position="91"/>
        <end position="228"/>
    </location>
</feature>
<name>A0A5B1M7J8_9ACTN</name>
<comment type="caution">
    <text evidence="2">The sequence shown here is derived from an EMBL/GenBank/DDBJ whole genome shotgun (WGS) entry which is preliminary data.</text>
</comment>
<proteinExistence type="predicted"/>
<evidence type="ECO:0000259" key="1">
    <source>
        <dbReference type="Pfam" id="PF11716"/>
    </source>
</evidence>
<evidence type="ECO:0000313" key="3">
    <source>
        <dbReference type="Proteomes" id="UP000324351"/>
    </source>
</evidence>
<reference evidence="2 3" key="1">
    <citation type="submission" date="2019-09" db="EMBL/GenBank/DDBJ databases">
        <title>Nocardioides panacisoli sp. nov., isolated from the soil of a ginseng field.</title>
        <authorList>
            <person name="Cho C."/>
        </authorList>
    </citation>
    <scope>NUCLEOTIDE SEQUENCE [LARGE SCALE GENOMIC DNA]</scope>
    <source>
        <strain evidence="2 3">BN140041</strain>
    </source>
</reference>
<dbReference type="InterPro" id="IPR017517">
    <property type="entry name" value="Maleyloyr_isom"/>
</dbReference>